<proteinExistence type="inferred from homology"/>
<dbReference type="PRINTS" id="PR00506">
    <property type="entry name" value="D21N6MTFRASE"/>
</dbReference>
<dbReference type="AlphaFoldDB" id="A0A077MEV4"/>
<dbReference type="GO" id="GO:0008170">
    <property type="term" value="F:N-methyltransferase activity"/>
    <property type="evidence" value="ECO:0007669"/>
    <property type="project" value="InterPro"/>
</dbReference>
<reference evidence="6 7" key="1">
    <citation type="journal article" date="2013" name="ISME J.">
        <title>A metabolic model for members of the genus Tetrasphaera involved in enhanced biological phosphorus removal.</title>
        <authorList>
            <person name="Kristiansen R."/>
            <person name="Nguyen H.T.T."/>
            <person name="Saunders A.M."/>
            <person name="Nielsen J.L."/>
            <person name="Wimmer R."/>
            <person name="Le V.Q."/>
            <person name="McIlroy S.J."/>
            <person name="Petrovski S."/>
            <person name="Seviour R.J."/>
            <person name="Calteau A."/>
            <person name="Nielsen K.L."/>
            <person name="Nielsen P.H."/>
        </authorList>
    </citation>
    <scope>NUCLEOTIDE SEQUENCE [LARGE SCALE GENOMIC DNA]</scope>
    <source>
        <strain evidence="6 7">Ben 74</strain>
    </source>
</reference>
<sequence length="646" mass="71703">MTSPDLTAANVEKLADLFPTVITESVDADGNRVRAVDFDLLRQELSDHIVEGPQERYQLDWPGKRAAAFAANAPIAKTLRPVREESVDFDTTRNLFIEGDNLDALKLLQESYLGKIKLIYIDPPYNTGNDFVYEDDFAETTSEYLARSGQRSDLGERLVANPESNGRYHSAWLSMMYPRLKLARSLLAEDGILIVAIDDHEHGNVRALLELVFGGDNFLANVAWQGSGKNDARFTAGGLDYMLIFARNRSVLVDRDVRFKGPKRGYEDVVAAGQRVWEESGHDAKRATELFRAWWRSKPDVEAGLKAYSEIDQSGQIYTRDNLASPNPRENLMYDVHHPVTGQPVPMHENGWRLSREAMAQRIEQGRILFGADHSTTPRFKRLLSDMETQAIRPVVSQERAPASDALARLLGGKYFDYPKDTGVLATWINATTSTDKNAVIMDFFAGSGSTGHAVMEMNAADGGHRRYILVQLDEAADHPDYETIASIARERLRRAGASLKQGAGLLSVDLDFGFRSLQVDTSNMADTLETPDALAQLALSDAIGSVKADRTDEDLLFQVLLDWGLDLSVPIVVETVAGRRILSAAEDALVACFSDEITEEVIKEIASRHPLRAVFLDAGFVDDAARINAEQIFREVSPETELRAI</sequence>
<name>A0A077MEV4_9MICO</name>
<dbReference type="EMBL" id="CAJC01000153">
    <property type="protein sequence ID" value="CCI53553.1"/>
    <property type="molecule type" value="Genomic_DNA"/>
</dbReference>
<dbReference type="OrthoDB" id="9773060at2"/>
<dbReference type="PROSITE" id="PS00092">
    <property type="entry name" value="N6_MTASE"/>
    <property type="match status" value="1"/>
</dbReference>
<dbReference type="RefSeq" id="WP_084733935.1">
    <property type="nucleotide sequence ID" value="NZ_HF571038.1"/>
</dbReference>
<evidence type="ECO:0000256" key="2">
    <source>
        <dbReference type="ARBA" id="ARBA00022603"/>
    </source>
</evidence>
<dbReference type="InterPro" id="IPR029063">
    <property type="entry name" value="SAM-dependent_MTases_sf"/>
</dbReference>
<accession>A0A077MEV4</accession>
<dbReference type="PIRSF" id="PIRSF015855">
    <property type="entry name" value="TypeIII_Mtase_mKpnI"/>
    <property type="match status" value="1"/>
</dbReference>
<evidence type="ECO:0000313" key="6">
    <source>
        <dbReference type="EMBL" id="CCI53553.1"/>
    </source>
</evidence>
<dbReference type="GO" id="GO:0009007">
    <property type="term" value="F:site-specific DNA-methyltransferase (adenine-specific) activity"/>
    <property type="evidence" value="ECO:0007669"/>
    <property type="project" value="UniProtKB-EC"/>
</dbReference>
<dbReference type="Pfam" id="PF01555">
    <property type="entry name" value="N6_N4_Mtase"/>
    <property type="match status" value="1"/>
</dbReference>
<comment type="similarity">
    <text evidence="1">Belongs to the N(4)/N(6)-methyltransferase family.</text>
</comment>
<dbReference type="SUPFAM" id="SSF53335">
    <property type="entry name" value="S-adenosyl-L-methionine-dependent methyltransferases"/>
    <property type="match status" value="1"/>
</dbReference>
<keyword evidence="2 6" id="KW-0489">Methyltransferase</keyword>
<keyword evidence="3 6" id="KW-0808">Transferase</keyword>
<protein>
    <submittedName>
        <fullName evidence="6">Site-specific DNA-methyltransferase (Adenine-specific)</fullName>
        <ecNumber evidence="6">2.1.1.72</ecNumber>
    </submittedName>
</protein>
<evidence type="ECO:0000256" key="3">
    <source>
        <dbReference type="ARBA" id="ARBA00022679"/>
    </source>
</evidence>
<dbReference type="GO" id="GO:0032259">
    <property type="term" value="P:methylation"/>
    <property type="evidence" value="ECO:0007669"/>
    <property type="project" value="UniProtKB-KW"/>
</dbReference>
<keyword evidence="4" id="KW-0949">S-adenosyl-L-methionine</keyword>
<dbReference type="InterPro" id="IPR002941">
    <property type="entry name" value="DNA_methylase_N4/N6"/>
</dbReference>
<evidence type="ECO:0000313" key="7">
    <source>
        <dbReference type="Proteomes" id="UP000035720"/>
    </source>
</evidence>
<keyword evidence="7" id="KW-1185">Reference proteome</keyword>
<dbReference type="InterPro" id="IPR002295">
    <property type="entry name" value="N4/N6-MTase_EcoPI_Mod-like"/>
</dbReference>
<organism evidence="6 7">
    <name type="scientific">Nostocoides jenkinsii Ben 74</name>
    <dbReference type="NCBI Taxonomy" id="1193518"/>
    <lineage>
        <taxon>Bacteria</taxon>
        <taxon>Bacillati</taxon>
        <taxon>Actinomycetota</taxon>
        <taxon>Actinomycetes</taxon>
        <taxon>Micrococcales</taxon>
        <taxon>Intrasporangiaceae</taxon>
        <taxon>Nostocoides</taxon>
    </lineage>
</organism>
<dbReference type="Proteomes" id="UP000035720">
    <property type="component" value="Unassembled WGS sequence"/>
</dbReference>
<gene>
    <name evidence="6" type="ORF">BN13_420007</name>
</gene>
<evidence type="ECO:0000256" key="4">
    <source>
        <dbReference type="ARBA" id="ARBA00022691"/>
    </source>
</evidence>
<evidence type="ECO:0000256" key="1">
    <source>
        <dbReference type="ARBA" id="ARBA00006594"/>
    </source>
</evidence>
<dbReference type="Gene3D" id="3.40.50.150">
    <property type="entry name" value="Vaccinia Virus protein VP39"/>
    <property type="match status" value="1"/>
</dbReference>
<dbReference type="STRING" id="1193518.BN13_420007"/>
<feature type="domain" description="DNA methylase N-4/N-6" evidence="5">
    <location>
        <begin position="116"/>
        <end position="461"/>
    </location>
</feature>
<dbReference type="InterPro" id="IPR002052">
    <property type="entry name" value="DNA_methylase_N6_adenine_CS"/>
</dbReference>
<evidence type="ECO:0000259" key="5">
    <source>
        <dbReference type="Pfam" id="PF01555"/>
    </source>
</evidence>
<dbReference type="GO" id="GO:0003677">
    <property type="term" value="F:DNA binding"/>
    <property type="evidence" value="ECO:0007669"/>
    <property type="project" value="InterPro"/>
</dbReference>
<comment type="caution">
    <text evidence="6">The sequence shown here is derived from an EMBL/GenBank/DDBJ whole genome shotgun (WGS) entry which is preliminary data.</text>
</comment>
<dbReference type="EC" id="2.1.1.72" evidence="6"/>